<evidence type="ECO:0000256" key="9">
    <source>
        <dbReference type="ARBA" id="ARBA00076447"/>
    </source>
</evidence>
<dbReference type="PANTHER" id="PTHR22904:SF523">
    <property type="entry name" value="STRESS-INDUCED-PHOSPHOPROTEIN 1"/>
    <property type="match status" value="1"/>
</dbReference>
<dbReference type="GO" id="GO:0051879">
    <property type="term" value="F:Hsp90 protein binding"/>
    <property type="evidence" value="ECO:0007669"/>
    <property type="project" value="TreeGrafter"/>
</dbReference>
<gene>
    <name evidence="13" type="ORF">BOVATA_009750</name>
</gene>
<dbReference type="Pfam" id="PF00515">
    <property type="entry name" value="TPR_1"/>
    <property type="match status" value="5"/>
</dbReference>
<dbReference type="FunFam" id="1.25.40.10:FF:000010">
    <property type="entry name" value="Stress-induced phosphoprotein 1"/>
    <property type="match status" value="1"/>
</dbReference>
<evidence type="ECO:0000256" key="1">
    <source>
        <dbReference type="ARBA" id="ARBA00004496"/>
    </source>
</evidence>
<dbReference type="Pfam" id="PF17830">
    <property type="entry name" value="STI1-HOP_DP"/>
    <property type="match status" value="1"/>
</dbReference>
<feature type="repeat" description="TPR" evidence="10">
    <location>
        <begin position="227"/>
        <end position="260"/>
    </location>
</feature>
<dbReference type="SMART" id="SM00028">
    <property type="entry name" value="TPR"/>
    <property type="match status" value="9"/>
</dbReference>
<comment type="function">
    <text evidence="6">Acts as a co-chaperone and mediates the association of the chaperones HSP70 and HSP90 probably facilitating substrate transfer from HSP70 to HSP90. Stimulates HSP70 ATPase activity and, in contrast, inhibits HSP90 ATPase activity.</text>
</comment>
<feature type="repeat" description="TPR" evidence="10">
    <location>
        <begin position="2"/>
        <end position="34"/>
    </location>
</feature>
<sequence length="578" mass="65382">MTDFKQLGNEAFKAGKFDEAVKHFTEAIRLNPSDGILYSNRSGAYASMNMYQEALADAQQCVTLKPDWPKGYSRKGLALYKLGKMEEAKKAYQDGLKIDPNNEPLKAGLREVDVSSDPQFMYLAATISQLVATNPKLQEYQRQDPSYTMSLCRALSDMQSNPQNIQHLLMDPNPALRDGIMAYLGVAADLSQATGFNEPQQPPKAEPPKETKPEPKEEPLTESQKKAQEFKDEGNKLYKQKKFVEALEFYDKAVELDPNNLLLENNKAAAYLEMGDYEKCIATCKAAIERRYDVKADFLVISKIYNRLASCYTKMEDYDAALAAYQKSLLEDNNRVTRCAMKEVERLKEKKEREAYIDPQKAEEHREKGNEFFKKFQFPEAKKEYDEAIKRNPKDAKLYTNRAAALTKLTEYPSALADCNKAIEIDPTFVKAWARKGNLHVLLKEYSKALEAYDKGLAVDPNNQDCINGKYDCMAKIQAMSQSGTVDEEQYRQAMADPEVQQILGDPQFQIILKKLQENPASMNEYLRDPKVAKGIQKLMACGVGVAGSLVCLGQPRGDGKRRALTKIPRRFMRIAAE</sequence>
<proteinExistence type="predicted"/>
<name>A0A2H6K8Z6_9APIC</name>
<comment type="subcellular location">
    <subcellularLocation>
        <location evidence="1">Cytoplasm</location>
    </subcellularLocation>
</comment>
<feature type="compositionally biased region" description="Basic and acidic residues" evidence="11">
    <location>
        <begin position="206"/>
        <end position="231"/>
    </location>
</feature>
<evidence type="ECO:0000256" key="10">
    <source>
        <dbReference type="PROSITE-ProRule" id="PRU00339"/>
    </source>
</evidence>
<dbReference type="InterPro" id="IPR019734">
    <property type="entry name" value="TPR_rpt"/>
</dbReference>
<dbReference type="GeneID" id="39873252"/>
<dbReference type="FunFam" id="1.10.260.100:FF:000002">
    <property type="entry name" value="Stress-induced-phosphoprotein 1 (Hsp70/Hsp90-organizing)"/>
    <property type="match status" value="1"/>
</dbReference>
<dbReference type="InterPro" id="IPR006636">
    <property type="entry name" value="STI1_HS-bd"/>
</dbReference>
<dbReference type="PROSITE" id="PS50293">
    <property type="entry name" value="TPR_REGION"/>
    <property type="match status" value="4"/>
</dbReference>
<dbReference type="Proteomes" id="UP000236319">
    <property type="component" value="Unassembled WGS sequence"/>
</dbReference>
<evidence type="ECO:0000256" key="2">
    <source>
        <dbReference type="ARBA" id="ARBA00022490"/>
    </source>
</evidence>
<dbReference type="Gene3D" id="1.25.40.10">
    <property type="entry name" value="Tetratricopeptide repeat domain"/>
    <property type="match status" value="3"/>
</dbReference>
<feature type="domain" description="STI1" evidence="12">
    <location>
        <begin position="134"/>
        <end position="180"/>
    </location>
</feature>
<dbReference type="Gene3D" id="1.10.260.100">
    <property type="match status" value="1"/>
</dbReference>
<dbReference type="InterPro" id="IPR011990">
    <property type="entry name" value="TPR-like_helical_dom_sf"/>
</dbReference>
<evidence type="ECO:0000313" key="14">
    <source>
        <dbReference type="Proteomes" id="UP000236319"/>
    </source>
</evidence>
<comment type="subunit">
    <text evidence="7">Monomer. Homodimer. Forms a complex composed of HOP and chaperones HSP70 and HSP90; the interaction is stronger in the absence of ATP. Interacts (via TPR 1, 2, 3, 7, 8 and 9 repeats) with HSP70 (via C-terminus); the interaction is direct and is stronger in the absence of ATP. Interacts (via TPR 4, 5 and 6 repeats) with HSP90 (via C-terminus); the interaction is direct.</text>
</comment>
<evidence type="ECO:0000256" key="8">
    <source>
        <dbReference type="ARBA" id="ARBA00074766"/>
    </source>
</evidence>
<dbReference type="Pfam" id="PF13424">
    <property type="entry name" value="TPR_12"/>
    <property type="match status" value="1"/>
</dbReference>
<evidence type="ECO:0000256" key="6">
    <source>
        <dbReference type="ARBA" id="ARBA00056105"/>
    </source>
</evidence>
<evidence type="ECO:0000313" key="13">
    <source>
        <dbReference type="EMBL" id="GBE59482.1"/>
    </source>
</evidence>
<feature type="repeat" description="TPR" evidence="10">
    <location>
        <begin position="69"/>
        <end position="102"/>
    </location>
</feature>
<dbReference type="AlphaFoldDB" id="A0A2H6K8Z6"/>
<evidence type="ECO:0000256" key="11">
    <source>
        <dbReference type="SAM" id="MobiDB-lite"/>
    </source>
</evidence>
<keyword evidence="2" id="KW-0963">Cytoplasm</keyword>
<feature type="repeat" description="TPR" evidence="10">
    <location>
        <begin position="302"/>
        <end position="335"/>
    </location>
</feature>
<dbReference type="PROSITE" id="PS50005">
    <property type="entry name" value="TPR"/>
    <property type="match status" value="7"/>
</dbReference>
<evidence type="ECO:0000259" key="12">
    <source>
        <dbReference type="SMART" id="SM00727"/>
    </source>
</evidence>
<feature type="repeat" description="TPR" evidence="10">
    <location>
        <begin position="430"/>
        <end position="463"/>
    </location>
</feature>
<organism evidence="13 14">
    <name type="scientific">Babesia ovata</name>
    <dbReference type="NCBI Taxonomy" id="189622"/>
    <lineage>
        <taxon>Eukaryota</taxon>
        <taxon>Sar</taxon>
        <taxon>Alveolata</taxon>
        <taxon>Apicomplexa</taxon>
        <taxon>Aconoidasida</taxon>
        <taxon>Piroplasmida</taxon>
        <taxon>Babesiidae</taxon>
        <taxon>Babesia</taxon>
    </lineage>
</organism>
<dbReference type="FunFam" id="1.25.40.10:FF:000020">
    <property type="entry name" value="Stress-induced phosphoprotein 1"/>
    <property type="match status" value="1"/>
</dbReference>
<keyword evidence="4 10" id="KW-0802">TPR repeat</keyword>
<comment type="caution">
    <text evidence="13">The sequence shown here is derived from an EMBL/GenBank/DDBJ whole genome shotgun (WGS) entry which is preliminary data.</text>
</comment>
<feature type="repeat" description="TPR" evidence="10">
    <location>
        <begin position="362"/>
        <end position="395"/>
    </location>
</feature>
<keyword evidence="3" id="KW-0677">Repeat</keyword>
<dbReference type="SUPFAM" id="SSF48452">
    <property type="entry name" value="TPR-like"/>
    <property type="match status" value="3"/>
</dbReference>
<dbReference type="GO" id="GO:0005737">
    <property type="term" value="C:cytoplasm"/>
    <property type="evidence" value="ECO:0007669"/>
    <property type="project" value="UniProtKB-SubCell"/>
</dbReference>
<evidence type="ECO:0000256" key="5">
    <source>
        <dbReference type="ARBA" id="ARBA00023054"/>
    </source>
</evidence>
<keyword evidence="14" id="KW-1185">Reference proteome</keyword>
<feature type="domain" description="STI1" evidence="12">
    <location>
        <begin position="497"/>
        <end position="536"/>
    </location>
</feature>
<reference evidence="13 14" key="1">
    <citation type="journal article" date="2017" name="BMC Genomics">
        <title>Whole-genome assembly of Babesia ovata and comparative genomics between closely related pathogens.</title>
        <authorList>
            <person name="Yamagishi J."/>
            <person name="Asada M."/>
            <person name="Hakimi H."/>
            <person name="Tanaka T.Q."/>
            <person name="Sugimoto C."/>
            <person name="Kawazu S."/>
        </authorList>
    </citation>
    <scope>NUCLEOTIDE SEQUENCE [LARGE SCALE GENOMIC DNA]</scope>
    <source>
        <strain evidence="13 14">Miyake</strain>
    </source>
</reference>
<dbReference type="OrthoDB" id="2423701at2759"/>
<dbReference type="EMBL" id="BDSA01000001">
    <property type="protein sequence ID" value="GBE59482.1"/>
    <property type="molecule type" value="Genomic_DNA"/>
</dbReference>
<dbReference type="Pfam" id="PF13181">
    <property type="entry name" value="TPR_8"/>
    <property type="match status" value="1"/>
</dbReference>
<keyword evidence="5" id="KW-0175">Coiled coil</keyword>
<dbReference type="PANTHER" id="PTHR22904">
    <property type="entry name" value="TPR REPEAT CONTAINING PROTEIN"/>
    <property type="match status" value="1"/>
</dbReference>
<feature type="region of interest" description="Disordered" evidence="11">
    <location>
        <begin position="194"/>
        <end position="231"/>
    </location>
</feature>
<protein>
    <recommendedName>
        <fullName evidence="8">Hsp70-Hsp90 organising protein</fullName>
    </recommendedName>
    <alternativeName>
        <fullName evidence="9">Stress-inducible protein 1</fullName>
    </alternativeName>
</protein>
<dbReference type="VEuPathDB" id="PiroplasmaDB:BOVATA_009750"/>
<accession>A0A2H6K8Z6</accession>
<dbReference type="SMART" id="SM00727">
    <property type="entry name" value="STI1"/>
    <property type="match status" value="2"/>
</dbReference>
<evidence type="ECO:0000256" key="4">
    <source>
        <dbReference type="ARBA" id="ARBA00022803"/>
    </source>
</evidence>
<dbReference type="InterPro" id="IPR041243">
    <property type="entry name" value="STI1/HOP_DP"/>
</dbReference>
<feature type="repeat" description="TPR" evidence="10">
    <location>
        <begin position="396"/>
        <end position="429"/>
    </location>
</feature>
<dbReference type="RefSeq" id="XP_028865725.1">
    <property type="nucleotide sequence ID" value="XM_029009892.1"/>
</dbReference>
<evidence type="ECO:0000256" key="7">
    <source>
        <dbReference type="ARBA" id="ARBA00066016"/>
    </source>
</evidence>
<dbReference type="FunFam" id="1.25.40.10:FF:000027">
    <property type="entry name" value="stress-induced-phosphoprotein 1 isoform X1"/>
    <property type="match status" value="1"/>
</dbReference>
<evidence type="ECO:0000256" key="3">
    <source>
        <dbReference type="ARBA" id="ARBA00022737"/>
    </source>
</evidence>